<gene>
    <name evidence="1" type="ORF">BSAL_81770</name>
</gene>
<protein>
    <submittedName>
        <fullName evidence="1">Uncharacterized protein</fullName>
    </submittedName>
</protein>
<accession>A0A0S4J1U2</accession>
<dbReference type="AlphaFoldDB" id="A0A0S4J1U2"/>
<dbReference type="VEuPathDB" id="TriTrypDB:BSAL_81770"/>
<keyword evidence="2" id="KW-1185">Reference proteome</keyword>
<dbReference type="OMA" id="WREIYFV"/>
<dbReference type="Proteomes" id="UP000051952">
    <property type="component" value="Unassembled WGS sequence"/>
</dbReference>
<proteinExistence type="predicted"/>
<reference evidence="2" key="1">
    <citation type="submission" date="2015-09" db="EMBL/GenBank/DDBJ databases">
        <authorList>
            <consortium name="Pathogen Informatics"/>
        </authorList>
    </citation>
    <scope>NUCLEOTIDE SEQUENCE [LARGE SCALE GENOMIC DNA]</scope>
    <source>
        <strain evidence="2">Lake Konstanz</strain>
    </source>
</reference>
<evidence type="ECO:0000313" key="2">
    <source>
        <dbReference type="Proteomes" id="UP000051952"/>
    </source>
</evidence>
<dbReference type="OrthoDB" id="238175at2759"/>
<evidence type="ECO:0000313" key="1">
    <source>
        <dbReference type="EMBL" id="CUG59000.1"/>
    </source>
</evidence>
<organism evidence="1 2">
    <name type="scientific">Bodo saltans</name>
    <name type="common">Flagellated protozoan</name>
    <dbReference type="NCBI Taxonomy" id="75058"/>
    <lineage>
        <taxon>Eukaryota</taxon>
        <taxon>Discoba</taxon>
        <taxon>Euglenozoa</taxon>
        <taxon>Kinetoplastea</taxon>
        <taxon>Metakinetoplastina</taxon>
        <taxon>Eubodonida</taxon>
        <taxon>Bodonidae</taxon>
        <taxon>Bodo</taxon>
    </lineage>
</organism>
<name>A0A0S4J1U2_BODSA</name>
<sequence length="129" mass="15070">MEVVEEFLRLRREGRGDDAIQLLAPNAAVASPWGGMRYGSSVTEYLKDESTFVKKGFLDNVPIQKIDENTFQREFTWDRGMFEYGNFGFISHLPKWREMYFVKDGQIRLVTANKQPREKNIFKVLLGQE</sequence>
<dbReference type="EMBL" id="CYKH01000888">
    <property type="protein sequence ID" value="CUG59000.1"/>
    <property type="molecule type" value="Genomic_DNA"/>
</dbReference>